<protein>
    <submittedName>
        <fullName evidence="2">Uncharacterized protein</fullName>
    </submittedName>
</protein>
<sequence length="1148" mass="126838">MMDEIHLEQRPRWDDRTNNILGACRECSHRVSLQLNTADDLEVFFNALDSGDIHLASEATVVAFGVLSKDPRVYSPRPCCVSGTDKTEKGPQHAKFIQQILDGANAKRVRDNITYRTVSIASDGEAKRGAALVELTMIRELSPNSSIYPLLSVLPLMNLRVGEDDITADKDYRHSFKALRNLSMRLKGINVLGFTITPALIRQHLQASGHTLAQINSFLNPEDKQDVLLTYQLLRSLWDLEPAPPNGDPAFIRTREALRIFGKLAYHLVMPYIYVDLSLHQQLVHLSAAAHILFCLYSDQGAGTSFMANQTYVNLMIMIKNVFFCVAKAKADNPDGEFFIILLGTDRLEVLFGLVRTAIGTDANCDIYQLCTRISNLTEATIILASRPQWDRSPRRLRLPMIINEAGEVSAHADHITPAAWKGDVHVRNISLLTAWVQGRQIAEELIPTARRILSDAEAAGWDMFSPLGSSLIHYLDEESPEDFEPDPDFVSEATDAQDNPPLATDDSHETLPSSYHPDGDVEDALAIAEPAGKFSPFVEIDGKKVPKAKALSAMMRFRGARSSTDRLKRVAGLLSFNPTVDGSGIISDGALGSPSLRIGNPVALVVACEEQMFLAVAQVINLSLAGSSVPYITLDMLAEPSAKASVQILKLTRATISDDPSQTHDWRWSLKFETTLSDIPGNLVHPINPEVSVIEAGKPTYLFDSTTLLTVGATIHDQMQPADFLLVPKIKRSESFPYRDQGRACFLVEHEGTDRLGSDAGVSICSKCSPAVTLNTNGQRILEHMAGHILFDPAFNSNVQQPCGTCLRPHPHCTLYFKPRRGRGVRQVDWDRSTCGNRVNFNMANASISKDADSPCSNVPVQCSLCDDHSPLVWTYNLEAHWRDRHKRTSGPYTYRNAQPNGAFITYTISEQERKWMHTKWDNRFNKAKTSRPKTKRPPLLISEAHRSSAALRSAQAALATTSNSTADHSASFTTTSISAPISSVTVPSLNSLPPLQDDEDDFGFEMPLDPAPGPVPKSYPSDCDDELEYIGDDREVARLPVDNDDEETLPSTIPPGPNEFVADVEAAANSVPAQEGWERTLIPGQSTRIGRKRRVYETQGPCECGEILTEAERSDLDSAVRCTKAGCETEWVRTYLVLLYTSLIRI</sequence>
<evidence type="ECO:0000256" key="1">
    <source>
        <dbReference type="SAM" id="MobiDB-lite"/>
    </source>
</evidence>
<evidence type="ECO:0000313" key="3">
    <source>
        <dbReference type="Proteomes" id="UP001362999"/>
    </source>
</evidence>
<reference evidence="2 3" key="1">
    <citation type="journal article" date="2024" name="J Genomics">
        <title>Draft genome sequencing and assembly of Favolaschia claudopus CIRM-BRFM 2984 isolated from oak limbs.</title>
        <authorList>
            <person name="Navarro D."/>
            <person name="Drula E."/>
            <person name="Chaduli D."/>
            <person name="Cazenave R."/>
            <person name="Ahrendt S."/>
            <person name="Wang J."/>
            <person name="Lipzen A."/>
            <person name="Daum C."/>
            <person name="Barry K."/>
            <person name="Grigoriev I.V."/>
            <person name="Favel A."/>
            <person name="Rosso M.N."/>
            <person name="Martin F."/>
        </authorList>
    </citation>
    <scope>NUCLEOTIDE SEQUENCE [LARGE SCALE GENOMIC DNA]</scope>
    <source>
        <strain evidence="2 3">CIRM-BRFM 2984</strain>
    </source>
</reference>
<organism evidence="2 3">
    <name type="scientific">Favolaschia claudopus</name>
    <dbReference type="NCBI Taxonomy" id="2862362"/>
    <lineage>
        <taxon>Eukaryota</taxon>
        <taxon>Fungi</taxon>
        <taxon>Dikarya</taxon>
        <taxon>Basidiomycota</taxon>
        <taxon>Agaricomycotina</taxon>
        <taxon>Agaricomycetes</taxon>
        <taxon>Agaricomycetidae</taxon>
        <taxon>Agaricales</taxon>
        <taxon>Marasmiineae</taxon>
        <taxon>Mycenaceae</taxon>
        <taxon>Favolaschia</taxon>
    </lineage>
</organism>
<gene>
    <name evidence="2" type="ORF">R3P38DRAFT_2581944</name>
</gene>
<proteinExistence type="predicted"/>
<evidence type="ECO:0000313" key="2">
    <source>
        <dbReference type="EMBL" id="KAK6977392.1"/>
    </source>
</evidence>
<dbReference type="EMBL" id="JAWWNJ010000169">
    <property type="protein sequence ID" value="KAK6977392.1"/>
    <property type="molecule type" value="Genomic_DNA"/>
</dbReference>
<feature type="compositionally biased region" description="Acidic residues" evidence="1">
    <location>
        <begin position="479"/>
        <end position="490"/>
    </location>
</feature>
<comment type="caution">
    <text evidence="2">The sequence shown here is derived from an EMBL/GenBank/DDBJ whole genome shotgun (WGS) entry which is preliminary data.</text>
</comment>
<name>A0AAV9ZC60_9AGAR</name>
<feature type="region of interest" description="Disordered" evidence="1">
    <location>
        <begin position="479"/>
        <end position="520"/>
    </location>
</feature>
<keyword evidence="3" id="KW-1185">Reference proteome</keyword>
<accession>A0AAV9ZC60</accession>
<dbReference type="Proteomes" id="UP001362999">
    <property type="component" value="Unassembled WGS sequence"/>
</dbReference>
<dbReference type="AlphaFoldDB" id="A0AAV9ZC60"/>